<dbReference type="InterPro" id="IPR045584">
    <property type="entry name" value="Pilin-like"/>
</dbReference>
<comment type="caution">
    <text evidence="2">The sequence shown here is derived from an EMBL/GenBank/DDBJ whole genome shotgun (WGS) entry which is preliminary data.</text>
</comment>
<evidence type="ECO:0000313" key="3">
    <source>
        <dbReference type="Proteomes" id="UP001595961"/>
    </source>
</evidence>
<dbReference type="RefSeq" id="WP_266148625.1">
    <property type="nucleotide sequence ID" value="NZ_CP064028.1"/>
</dbReference>
<proteinExistence type="inferred from homology"/>
<evidence type="ECO:0000313" key="2">
    <source>
        <dbReference type="EMBL" id="MFC4528474.1"/>
    </source>
</evidence>
<reference evidence="3" key="1">
    <citation type="journal article" date="2019" name="Int. J. Syst. Evol. Microbiol.">
        <title>The Global Catalogue of Microorganisms (GCM) 10K type strain sequencing project: providing services to taxonomists for standard genome sequencing and annotation.</title>
        <authorList>
            <consortium name="The Broad Institute Genomics Platform"/>
            <consortium name="The Broad Institute Genome Sequencing Center for Infectious Disease"/>
            <person name="Wu L."/>
            <person name="Ma J."/>
        </authorList>
    </citation>
    <scope>NUCLEOTIDE SEQUENCE [LARGE SCALE GENOMIC DNA]</scope>
    <source>
        <strain evidence="3">CCM 4481</strain>
    </source>
</reference>
<name>A0ABV9C5W8_9GAMM</name>
<dbReference type="InterPro" id="IPR001082">
    <property type="entry name" value="Pilin"/>
</dbReference>
<dbReference type="SUPFAM" id="SSF54523">
    <property type="entry name" value="Pili subunits"/>
    <property type="match status" value="1"/>
</dbReference>
<evidence type="ECO:0000256" key="1">
    <source>
        <dbReference type="ARBA" id="ARBA00005233"/>
    </source>
</evidence>
<comment type="similarity">
    <text evidence="1">Belongs to the N-Me-Phe pilin family.</text>
</comment>
<gene>
    <name evidence="2" type="ORF">ACFO5W_17660</name>
</gene>
<dbReference type="Pfam" id="PF00114">
    <property type="entry name" value="Pilin"/>
    <property type="match status" value="1"/>
</dbReference>
<accession>A0ABV9C5W8</accession>
<dbReference type="Proteomes" id="UP001595961">
    <property type="component" value="Unassembled WGS sequence"/>
</dbReference>
<protein>
    <submittedName>
        <fullName evidence="2">Pilin</fullName>
    </submittedName>
</protein>
<dbReference type="EMBL" id="JBHSGA010000020">
    <property type="protein sequence ID" value="MFC4528474.1"/>
    <property type="molecule type" value="Genomic_DNA"/>
</dbReference>
<organism evidence="2 3">
    <name type="scientific">Dyella halodurans</name>
    <dbReference type="NCBI Taxonomy" id="1920171"/>
    <lineage>
        <taxon>Bacteria</taxon>
        <taxon>Pseudomonadati</taxon>
        <taxon>Pseudomonadota</taxon>
        <taxon>Gammaproteobacteria</taxon>
        <taxon>Lysobacterales</taxon>
        <taxon>Rhodanobacteraceae</taxon>
        <taxon>Dyella</taxon>
    </lineage>
</organism>
<keyword evidence="3" id="KW-1185">Reference proteome</keyword>
<sequence>MIVVAIIAILAAIALPQYQTYVARSQTTAALAEISPGRTAYETLINQGVTTGSTFANVNNLGLDASTPRCSAISSTVTPVGAGNIKCQLTGSTPVQGKTIELDRNTSGQWSCSSTVDPKYLPSSCP</sequence>
<dbReference type="Gene3D" id="3.30.700.10">
    <property type="entry name" value="Glycoprotein, Type 4 Pilin"/>
    <property type="match status" value="1"/>
</dbReference>